<comment type="caution">
    <text evidence="1">The sequence shown here is derived from an EMBL/GenBank/DDBJ whole genome shotgun (WGS) entry which is preliminary data.</text>
</comment>
<sequence>MTISSSTPIADQRRQAVDSALADVRRLIKTGAPDRKTLAAITERLEQLAAHKALFSRADFPPPAQTDGVGASTRYRLNPADGDADLALYLNSINPGKTTAPHNHTTWAVIVAVEGQEINRLYERTDDRSNPAHAQIHLAREFTVQPGASIAFLPDDIHAIAVVGNEPTLHFHLYGQPLETLTGRVAIDPETGEVKNYNAAYFRPSEAVA</sequence>
<proteinExistence type="predicted"/>
<organism evidence="1 2">
    <name type="scientific">Comamonas testosteroni</name>
    <name type="common">Pseudomonas testosteroni</name>
    <dbReference type="NCBI Taxonomy" id="285"/>
    <lineage>
        <taxon>Bacteria</taxon>
        <taxon>Pseudomonadati</taxon>
        <taxon>Pseudomonadota</taxon>
        <taxon>Betaproteobacteria</taxon>
        <taxon>Burkholderiales</taxon>
        <taxon>Comamonadaceae</taxon>
        <taxon>Comamonas</taxon>
    </lineage>
</organism>
<dbReference type="SUPFAM" id="SSF51182">
    <property type="entry name" value="RmlC-like cupins"/>
    <property type="match status" value="1"/>
</dbReference>
<dbReference type="Gene3D" id="2.60.120.10">
    <property type="entry name" value="Jelly Rolls"/>
    <property type="match status" value="1"/>
</dbReference>
<keyword evidence="1" id="KW-0560">Oxidoreductase</keyword>
<dbReference type="Proteomes" id="UP000029553">
    <property type="component" value="Unassembled WGS sequence"/>
</dbReference>
<dbReference type="EMBL" id="AWOR01000049">
    <property type="protein sequence ID" value="KGH28564.1"/>
    <property type="molecule type" value="Genomic_DNA"/>
</dbReference>
<keyword evidence="1" id="KW-0223">Dioxygenase</keyword>
<name>A0A096FF57_COMTE</name>
<accession>A0A096FF57</accession>
<evidence type="ECO:0000313" key="2">
    <source>
        <dbReference type="Proteomes" id="UP000029553"/>
    </source>
</evidence>
<dbReference type="GO" id="GO:0051213">
    <property type="term" value="F:dioxygenase activity"/>
    <property type="evidence" value="ECO:0007669"/>
    <property type="project" value="UniProtKB-KW"/>
</dbReference>
<dbReference type="InterPro" id="IPR014710">
    <property type="entry name" value="RmlC-like_jellyroll"/>
</dbReference>
<gene>
    <name evidence="1" type="ORF">P353_15325</name>
</gene>
<dbReference type="AlphaFoldDB" id="A0A096FF57"/>
<reference evidence="1 2" key="1">
    <citation type="submission" date="2013-09" db="EMBL/GenBank/DDBJ databases">
        <title>High correlation between genotypes and phenotypes of environmental bacteria Comamonas testosteroni strains.</title>
        <authorList>
            <person name="Liu L."/>
            <person name="Zhu W."/>
            <person name="Xia X."/>
            <person name="Xu B."/>
            <person name="Luo M."/>
            <person name="Wang G."/>
        </authorList>
    </citation>
    <scope>NUCLEOTIDE SEQUENCE [LARGE SCALE GENOMIC DNA]</scope>
    <source>
        <strain evidence="1 2">JL40</strain>
    </source>
</reference>
<protein>
    <submittedName>
        <fullName evidence="1">Cysteine dioxygenase</fullName>
    </submittedName>
</protein>
<evidence type="ECO:0000313" key="1">
    <source>
        <dbReference type="EMBL" id="KGH28564.1"/>
    </source>
</evidence>
<dbReference type="InterPro" id="IPR011051">
    <property type="entry name" value="RmlC_Cupin_sf"/>
</dbReference>
<dbReference type="RefSeq" id="WP_034370763.1">
    <property type="nucleotide sequence ID" value="NZ_AWOR01000049.1"/>
</dbReference>
<dbReference type="CDD" id="cd10548">
    <property type="entry name" value="cupin_CDO"/>
    <property type="match status" value="1"/>
</dbReference>